<keyword evidence="2" id="KW-1185">Reference proteome</keyword>
<dbReference type="Proteomes" id="UP000814140">
    <property type="component" value="Unassembled WGS sequence"/>
</dbReference>
<dbReference type="EMBL" id="MU277257">
    <property type="protein sequence ID" value="KAI0056848.1"/>
    <property type="molecule type" value="Genomic_DNA"/>
</dbReference>
<accession>A0ACB8SK72</accession>
<reference evidence="1" key="2">
    <citation type="journal article" date="2022" name="New Phytol.">
        <title>Evolutionary transition to the ectomycorrhizal habit in the genomes of a hyperdiverse lineage of mushroom-forming fungi.</title>
        <authorList>
            <person name="Looney B."/>
            <person name="Miyauchi S."/>
            <person name="Morin E."/>
            <person name="Drula E."/>
            <person name="Courty P.E."/>
            <person name="Kohler A."/>
            <person name="Kuo A."/>
            <person name="LaButti K."/>
            <person name="Pangilinan J."/>
            <person name="Lipzen A."/>
            <person name="Riley R."/>
            <person name="Andreopoulos W."/>
            <person name="He G."/>
            <person name="Johnson J."/>
            <person name="Nolan M."/>
            <person name="Tritt A."/>
            <person name="Barry K.W."/>
            <person name="Grigoriev I.V."/>
            <person name="Nagy L.G."/>
            <person name="Hibbett D."/>
            <person name="Henrissat B."/>
            <person name="Matheny P.B."/>
            <person name="Labbe J."/>
            <person name="Martin F.M."/>
        </authorList>
    </citation>
    <scope>NUCLEOTIDE SEQUENCE</scope>
    <source>
        <strain evidence="1">HHB10654</strain>
    </source>
</reference>
<evidence type="ECO:0000313" key="1">
    <source>
        <dbReference type="EMBL" id="KAI0056848.1"/>
    </source>
</evidence>
<reference evidence="1" key="1">
    <citation type="submission" date="2021-03" db="EMBL/GenBank/DDBJ databases">
        <authorList>
            <consortium name="DOE Joint Genome Institute"/>
            <person name="Ahrendt S."/>
            <person name="Looney B.P."/>
            <person name="Miyauchi S."/>
            <person name="Morin E."/>
            <person name="Drula E."/>
            <person name="Courty P.E."/>
            <person name="Chicoki N."/>
            <person name="Fauchery L."/>
            <person name="Kohler A."/>
            <person name="Kuo A."/>
            <person name="Labutti K."/>
            <person name="Pangilinan J."/>
            <person name="Lipzen A."/>
            <person name="Riley R."/>
            <person name="Andreopoulos W."/>
            <person name="He G."/>
            <person name="Johnson J."/>
            <person name="Barry K.W."/>
            <person name="Grigoriev I.V."/>
            <person name="Nagy L."/>
            <person name="Hibbett D."/>
            <person name="Henrissat B."/>
            <person name="Matheny P.B."/>
            <person name="Labbe J."/>
            <person name="Martin F."/>
        </authorList>
    </citation>
    <scope>NUCLEOTIDE SEQUENCE</scope>
    <source>
        <strain evidence="1">HHB10654</strain>
    </source>
</reference>
<proteinExistence type="predicted"/>
<comment type="caution">
    <text evidence="1">The sequence shown here is derived from an EMBL/GenBank/DDBJ whole genome shotgun (WGS) entry which is preliminary data.</text>
</comment>
<sequence>IDDDEARFQADIQRALEASKADNSQQSPRTSLASLSTDSRSGTPPSSRIPVSIATSEFVSERAKMEQERLARAKRMRGDDDQVLSIAEPPRKRRTPSDNPSTSQAGVASSSKSTAHGDANIYWDGELRQTANRYVEFGENGENGKPVWRLSEIIGDRSQVELAIISSYALQQSWIHGFFAPSTPVVLVTQPVDSGSGNASVKEILPNWIRVTPFLRGGRGVMHMKIFYKSGRLRIAVSTANLVEIDWRDIENTVWVQDVPRRSSPIAHDSKASDFPATFEYVLKSLNVEPALMSLVQNDHPNIPFPSLKAGALRTAYDFSRVRARLIPSIAGKHEGWPKVIRVGHTSLMKAVDDMIGQSKKASNKVTLECQGSSIGTYSTQWLNEIYGSAGGVSPEKWLDEPKSRRAKLPLPNIKILFPTHDWVLKSVLGERGGGTMFCRRSQWEGAKFPRELFHQSKSKRGRVLMHSKMMIATFSQPIITNSGSVKDGRDDGSNTESDSDDDIIVLDDKGKDRGEPQKQIIGWAYVGSHNFTPSAWGNLSGSGFTPIMNITNYELGVVFPLHGEDEMNAVSCYERPPRKYRTNDLPWVRGCFFRRSVGSYIPYT</sequence>
<organism evidence="1 2">
    <name type="scientific">Artomyces pyxidatus</name>
    <dbReference type="NCBI Taxonomy" id="48021"/>
    <lineage>
        <taxon>Eukaryota</taxon>
        <taxon>Fungi</taxon>
        <taxon>Dikarya</taxon>
        <taxon>Basidiomycota</taxon>
        <taxon>Agaricomycotina</taxon>
        <taxon>Agaricomycetes</taxon>
        <taxon>Russulales</taxon>
        <taxon>Auriscalpiaceae</taxon>
        <taxon>Artomyces</taxon>
    </lineage>
</organism>
<evidence type="ECO:0000313" key="2">
    <source>
        <dbReference type="Proteomes" id="UP000814140"/>
    </source>
</evidence>
<protein>
    <submittedName>
        <fullName evidence="1">Phospholipase D/nuclease</fullName>
    </submittedName>
</protein>
<feature type="non-terminal residue" evidence="1">
    <location>
        <position position="1"/>
    </location>
</feature>
<gene>
    <name evidence="1" type="ORF">BV25DRAFT_1813332</name>
</gene>
<name>A0ACB8SK72_9AGAM</name>